<dbReference type="EMBL" id="MN739216">
    <property type="protein sequence ID" value="QHS94096.1"/>
    <property type="molecule type" value="Genomic_DNA"/>
</dbReference>
<keyword evidence="1" id="KW-0812">Transmembrane</keyword>
<reference evidence="2" key="1">
    <citation type="journal article" date="2020" name="Nature">
        <title>Giant virus diversity and host interactions through global metagenomics.</title>
        <authorList>
            <person name="Schulz F."/>
            <person name="Roux S."/>
            <person name="Paez-Espino D."/>
            <person name="Jungbluth S."/>
            <person name="Walsh D.A."/>
            <person name="Denef V.J."/>
            <person name="McMahon K.D."/>
            <person name="Konstantinidis K.T."/>
            <person name="Eloe-Fadrosh E.A."/>
            <person name="Kyrpides N.C."/>
            <person name="Woyke T."/>
        </authorList>
    </citation>
    <scope>NUCLEOTIDE SEQUENCE</scope>
    <source>
        <strain evidence="2">GVMAG-M-3300018416-26</strain>
    </source>
</reference>
<name>A0A6C0BPJ8_9ZZZZ</name>
<protein>
    <submittedName>
        <fullName evidence="2">Uncharacterized protein</fullName>
    </submittedName>
</protein>
<keyword evidence="1" id="KW-0472">Membrane</keyword>
<organism evidence="2">
    <name type="scientific">viral metagenome</name>
    <dbReference type="NCBI Taxonomy" id="1070528"/>
    <lineage>
        <taxon>unclassified sequences</taxon>
        <taxon>metagenomes</taxon>
        <taxon>organismal metagenomes</taxon>
    </lineage>
</organism>
<accession>A0A6C0BPJ8</accession>
<sequence length="71" mass="8332">MLLAAIVVNALSILILYALVYSVFYKINHIEERQHEVERVNSSQDIQHTNLIKDINYNSMILKAYLNREQI</sequence>
<evidence type="ECO:0000313" key="2">
    <source>
        <dbReference type="EMBL" id="QHS94096.1"/>
    </source>
</evidence>
<dbReference type="AlphaFoldDB" id="A0A6C0BPJ8"/>
<proteinExistence type="predicted"/>
<evidence type="ECO:0000256" key="1">
    <source>
        <dbReference type="SAM" id="Phobius"/>
    </source>
</evidence>
<keyword evidence="1" id="KW-1133">Transmembrane helix</keyword>
<feature type="transmembrane region" description="Helical" evidence="1">
    <location>
        <begin position="6"/>
        <end position="25"/>
    </location>
</feature>